<accession>A0A382YV95</accession>
<gene>
    <name evidence="2" type="ORF">METZ01_LOCUS439619</name>
</gene>
<dbReference type="GO" id="GO:0019284">
    <property type="term" value="P:L-methionine salvage from S-adenosylmethionine"/>
    <property type="evidence" value="ECO:0007669"/>
    <property type="project" value="TreeGrafter"/>
</dbReference>
<dbReference type="GO" id="GO:0008782">
    <property type="term" value="F:adenosylhomocysteine nucleosidase activity"/>
    <property type="evidence" value="ECO:0007669"/>
    <property type="project" value="TreeGrafter"/>
</dbReference>
<reference evidence="2" key="1">
    <citation type="submission" date="2018-05" db="EMBL/GenBank/DDBJ databases">
        <authorList>
            <person name="Lanie J.A."/>
            <person name="Ng W.-L."/>
            <person name="Kazmierczak K.M."/>
            <person name="Andrzejewski T.M."/>
            <person name="Davidsen T.M."/>
            <person name="Wayne K.J."/>
            <person name="Tettelin H."/>
            <person name="Glass J.I."/>
            <person name="Rusch D."/>
            <person name="Podicherti R."/>
            <person name="Tsui H.-C.T."/>
            <person name="Winkler M.E."/>
        </authorList>
    </citation>
    <scope>NUCLEOTIDE SEQUENCE</scope>
</reference>
<feature type="non-terminal residue" evidence="2">
    <location>
        <position position="187"/>
    </location>
</feature>
<evidence type="ECO:0000259" key="1">
    <source>
        <dbReference type="Pfam" id="PF01048"/>
    </source>
</evidence>
<dbReference type="Gene3D" id="3.40.50.1580">
    <property type="entry name" value="Nucleoside phosphorylase domain"/>
    <property type="match status" value="1"/>
</dbReference>
<protein>
    <recommendedName>
        <fullName evidence="1">Nucleoside phosphorylase domain-containing protein</fullName>
    </recommendedName>
</protein>
<dbReference type="PANTHER" id="PTHR46832:SF1">
    <property type="entry name" value="5'-METHYLTHIOADENOSINE_S-ADENOSYLHOMOCYSTEINE NUCLEOSIDASE"/>
    <property type="match status" value="1"/>
</dbReference>
<dbReference type="InterPro" id="IPR035994">
    <property type="entry name" value="Nucleoside_phosphorylase_sf"/>
</dbReference>
<sequence length="187" mass="19729">MICILGAVNQEIAGIKGRMKIVDRFKLGHAPAWVGILEGKEITLIRTGIGKGPAAEALTNVLERFSLSLIVSTGYMGAADPRLKVADVLAADQVLELKDSSGDAFTSKKAAKEYAIDPSLLELTANVFADGATVFRGGLLTVDWVVAEPQDKVNAGQFYSVLGIDMETSALAHLAGDKGVPFISVRA</sequence>
<name>A0A382YV95_9ZZZZ</name>
<dbReference type="EMBL" id="UINC01178550">
    <property type="protein sequence ID" value="SVD86765.1"/>
    <property type="molecule type" value="Genomic_DNA"/>
</dbReference>
<proteinExistence type="predicted"/>
<dbReference type="CDD" id="cd17877">
    <property type="entry name" value="NP_MTAN-like"/>
    <property type="match status" value="1"/>
</dbReference>
<dbReference type="AlphaFoldDB" id="A0A382YV95"/>
<organism evidence="2">
    <name type="scientific">marine metagenome</name>
    <dbReference type="NCBI Taxonomy" id="408172"/>
    <lineage>
        <taxon>unclassified sequences</taxon>
        <taxon>metagenomes</taxon>
        <taxon>ecological metagenomes</taxon>
    </lineage>
</organism>
<dbReference type="Pfam" id="PF01048">
    <property type="entry name" value="PNP_UDP_1"/>
    <property type="match status" value="1"/>
</dbReference>
<dbReference type="SUPFAM" id="SSF53167">
    <property type="entry name" value="Purine and uridine phosphorylases"/>
    <property type="match status" value="1"/>
</dbReference>
<evidence type="ECO:0000313" key="2">
    <source>
        <dbReference type="EMBL" id="SVD86765.1"/>
    </source>
</evidence>
<feature type="domain" description="Nucleoside phosphorylase" evidence="1">
    <location>
        <begin position="2"/>
        <end position="187"/>
    </location>
</feature>
<dbReference type="GO" id="GO:0009116">
    <property type="term" value="P:nucleoside metabolic process"/>
    <property type="evidence" value="ECO:0007669"/>
    <property type="project" value="InterPro"/>
</dbReference>
<dbReference type="GO" id="GO:0005829">
    <property type="term" value="C:cytosol"/>
    <property type="evidence" value="ECO:0007669"/>
    <property type="project" value="TreeGrafter"/>
</dbReference>
<dbReference type="InterPro" id="IPR000845">
    <property type="entry name" value="Nucleoside_phosphorylase_d"/>
</dbReference>
<dbReference type="GO" id="GO:0008930">
    <property type="term" value="F:methylthioadenosine nucleosidase activity"/>
    <property type="evidence" value="ECO:0007669"/>
    <property type="project" value="TreeGrafter"/>
</dbReference>
<dbReference type="PANTHER" id="PTHR46832">
    <property type="entry name" value="5'-METHYLTHIOADENOSINE/S-ADENOSYLHOMOCYSTEINE NUCLEOSIDASE"/>
    <property type="match status" value="1"/>
</dbReference>